<dbReference type="PANTHER" id="PTHR46033:SF8">
    <property type="entry name" value="PROTEIN MAINTENANCE OF MERISTEMS-LIKE"/>
    <property type="match status" value="1"/>
</dbReference>
<proteinExistence type="predicted"/>
<dbReference type="InterPro" id="IPR019557">
    <property type="entry name" value="AminoTfrase-like_pln_mobile"/>
</dbReference>
<dbReference type="GO" id="GO:0010073">
    <property type="term" value="P:meristem maintenance"/>
    <property type="evidence" value="ECO:0007669"/>
    <property type="project" value="InterPro"/>
</dbReference>
<evidence type="ECO:0000313" key="2">
    <source>
        <dbReference type="EMBL" id="KAA3485977.1"/>
    </source>
</evidence>
<comment type="caution">
    <text evidence="2">The sequence shown here is derived from an EMBL/GenBank/DDBJ whole genome shotgun (WGS) entry which is preliminary data.</text>
</comment>
<accession>A0A5B6WZ84</accession>
<evidence type="ECO:0000313" key="3">
    <source>
        <dbReference type="Proteomes" id="UP000325315"/>
    </source>
</evidence>
<gene>
    <name evidence="2" type="ORF">EPI10_029940</name>
</gene>
<dbReference type="EMBL" id="SMMG02000001">
    <property type="protein sequence ID" value="KAA3485977.1"/>
    <property type="molecule type" value="Genomic_DNA"/>
</dbReference>
<dbReference type="OrthoDB" id="980152at2759"/>
<sequence>MDRNPNALLNDDNHIASKVHQDSYRIVRPWLHGPGYFPDRRVIPYLNVACFGVVTYIQISELRADLISALIERWRLETHTFHLPCGEVIITLQDVAVQLGLSIEGEAVTGLGKLLDPWATCERLLGRVPSDNEEGPFTHIKFNC</sequence>
<dbReference type="Proteomes" id="UP000325315">
    <property type="component" value="Unassembled WGS sequence"/>
</dbReference>
<dbReference type="Pfam" id="PF10536">
    <property type="entry name" value="PMD"/>
    <property type="match status" value="1"/>
</dbReference>
<feature type="domain" description="Aminotransferase-like plant mobile" evidence="1">
    <location>
        <begin position="57"/>
        <end position="133"/>
    </location>
</feature>
<protein>
    <submittedName>
        <fullName evidence="2">Serine/threonine-protein phosphatase 7 long form-like protein</fullName>
    </submittedName>
</protein>
<dbReference type="PANTHER" id="PTHR46033">
    <property type="entry name" value="PROTEIN MAIN-LIKE 2"/>
    <property type="match status" value="1"/>
</dbReference>
<name>A0A5B6WZ84_9ROSI</name>
<organism evidence="2 3">
    <name type="scientific">Gossypium australe</name>
    <dbReference type="NCBI Taxonomy" id="47621"/>
    <lineage>
        <taxon>Eukaryota</taxon>
        <taxon>Viridiplantae</taxon>
        <taxon>Streptophyta</taxon>
        <taxon>Embryophyta</taxon>
        <taxon>Tracheophyta</taxon>
        <taxon>Spermatophyta</taxon>
        <taxon>Magnoliopsida</taxon>
        <taxon>eudicotyledons</taxon>
        <taxon>Gunneridae</taxon>
        <taxon>Pentapetalae</taxon>
        <taxon>rosids</taxon>
        <taxon>malvids</taxon>
        <taxon>Malvales</taxon>
        <taxon>Malvaceae</taxon>
        <taxon>Malvoideae</taxon>
        <taxon>Gossypium</taxon>
    </lineage>
</organism>
<dbReference type="AlphaFoldDB" id="A0A5B6WZ84"/>
<reference evidence="3" key="1">
    <citation type="journal article" date="2019" name="Plant Biotechnol. J.">
        <title>Genome sequencing of the Australian wild diploid species Gossypium australe highlights disease resistance and delayed gland morphogenesis.</title>
        <authorList>
            <person name="Cai Y."/>
            <person name="Cai X."/>
            <person name="Wang Q."/>
            <person name="Wang P."/>
            <person name="Zhang Y."/>
            <person name="Cai C."/>
            <person name="Xu Y."/>
            <person name="Wang K."/>
            <person name="Zhou Z."/>
            <person name="Wang C."/>
            <person name="Geng S."/>
            <person name="Li B."/>
            <person name="Dong Q."/>
            <person name="Hou Y."/>
            <person name="Wang H."/>
            <person name="Ai P."/>
            <person name="Liu Z."/>
            <person name="Yi F."/>
            <person name="Sun M."/>
            <person name="An G."/>
            <person name="Cheng J."/>
            <person name="Zhang Y."/>
            <person name="Shi Q."/>
            <person name="Xie Y."/>
            <person name="Shi X."/>
            <person name="Chang Y."/>
            <person name="Huang F."/>
            <person name="Chen Y."/>
            <person name="Hong S."/>
            <person name="Mi L."/>
            <person name="Sun Q."/>
            <person name="Zhang L."/>
            <person name="Zhou B."/>
            <person name="Peng R."/>
            <person name="Zhang X."/>
            <person name="Liu F."/>
        </authorList>
    </citation>
    <scope>NUCLEOTIDE SEQUENCE [LARGE SCALE GENOMIC DNA]</scope>
    <source>
        <strain evidence="3">cv. PA1801</strain>
    </source>
</reference>
<dbReference type="InterPro" id="IPR044824">
    <property type="entry name" value="MAIN-like"/>
</dbReference>
<evidence type="ECO:0000259" key="1">
    <source>
        <dbReference type="Pfam" id="PF10536"/>
    </source>
</evidence>
<keyword evidence="3" id="KW-1185">Reference proteome</keyword>